<dbReference type="SUPFAM" id="SSF51735">
    <property type="entry name" value="NAD(P)-binding Rossmann-fold domains"/>
    <property type="match status" value="1"/>
</dbReference>
<dbReference type="AlphaFoldDB" id="A0A486XKY6"/>
<name>A0A486XKY6_9GAMM</name>
<dbReference type="GO" id="GO:0005737">
    <property type="term" value="C:cytoplasm"/>
    <property type="evidence" value="ECO:0007669"/>
    <property type="project" value="TreeGrafter"/>
</dbReference>
<feature type="domain" description="NAD(P)-binding" evidence="1">
    <location>
        <begin position="9"/>
        <end position="119"/>
    </location>
</feature>
<sequence>MKILIVGCGWLGQQLAVQLQADGHQVIATRRTAEALGSLPAAVEGVVLDLLLPPDFAALKPLFSGAVVICAIAPGRQTAGSNYVVALQQLAALAVAAGSKQLIHFSSSGIYQGLTGIVDETASLLTADDRVALLLQGEQALQQELPCLTLRLAGLMGPGRHPGRFTAGKQLADPDGPVNMLHSRDLIAAVQQLLAALPCSETYNLSSPETESRADFYQVAYRLAGVEPVGFNQQAAARKVVSTKFCHAFGYSYRFALASAALAYCD</sequence>
<evidence type="ECO:0000259" key="1">
    <source>
        <dbReference type="Pfam" id="PF13460"/>
    </source>
</evidence>
<dbReference type="PANTHER" id="PTHR48079:SF6">
    <property type="entry name" value="NAD(P)-BINDING DOMAIN-CONTAINING PROTEIN-RELATED"/>
    <property type="match status" value="1"/>
</dbReference>
<gene>
    <name evidence="2" type="ORF">BAL341_1263</name>
</gene>
<dbReference type="InterPro" id="IPR036291">
    <property type="entry name" value="NAD(P)-bd_dom_sf"/>
</dbReference>
<dbReference type="GO" id="GO:0004029">
    <property type="term" value="F:aldehyde dehydrogenase (NAD+) activity"/>
    <property type="evidence" value="ECO:0007669"/>
    <property type="project" value="TreeGrafter"/>
</dbReference>
<reference evidence="2" key="1">
    <citation type="submission" date="2019-04" db="EMBL/GenBank/DDBJ databases">
        <authorList>
            <person name="Brambilla D."/>
        </authorList>
    </citation>
    <scope>NUCLEOTIDE SEQUENCE</scope>
    <source>
        <strain evidence="2">BAL1</strain>
    </source>
</reference>
<dbReference type="InterPro" id="IPR051783">
    <property type="entry name" value="NAD(P)-dependent_oxidoreduct"/>
</dbReference>
<dbReference type="Pfam" id="PF13460">
    <property type="entry name" value="NAD_binding_10"/>
    <property type="match status" value="1"/>
</dbReference>
<proteinExistence type="predicted"/>
<organism evidence="2">
    <name type="scientific">Rheinheimera sp. BAL341</name>
    <dbReference type="NCBI Taxonomy" id="1708203"/>
    <lineage>
        <taxon>Bacteria</taxon>
        <taxon>Pseudomonadati</taxon>
        <taxon>Pseudomonadota</taxon>
        <taxon>Gammaproteobacteria</taxon>
        <taxon>Chromatiales</taxon>
        <taxon>Chromatiaceae</taxon>
        <taxon>Rheinheimera</taxon>
    </lineage>
</organism>
<dbReference type="InterPro" id="IPR016040">
    <property type="entry name" value="NAD(P)-bd_dom"/>
</dbReference>
<accession>A0A486XKY6</accession>
<dbReference type="PANTHER" id="PTHR48079">
    <property type="entry name" value="PROTEIN YEEZ"/>
    <property type="match status" value="1"/>
</dbReference>
<dbReference type="Gene3D" id="3.40.50.720">
    <property type="entry name" value="NAD(P)-binding Rossmann-like Domain"/>
    <property type="match status" value="1"/>
</dbReference>
<dbReference type="EMBL" id="CAAJGR010000078">
    <property type="protein sequence ID" value="VHO03113.1"/>
    <property type="molecule type" value="Genomic_DNA"/>
</dbReference>
<evidence type="ECO:0000313" key="2">
    <source>
        <dbReference type="EMBL" id="VHO03113.1"/>
    </source>
</evidence>
<protein>
    <submittedName>
        <fullName evidence="2">Protein yeeZ</fullName>
    </submittedName>
</protein>